<dbReference type="RefSeq" id="XP_025469996.1">
    <property type="nucleotide sequence ID" value="XM_025607184.1"/>
</dbReference>
<name>A0A317X4G0_9EURO</name>
<reference evidence="1 2" key="1">
    <citation type="submission" date="2016-12" db="EMBL/GenBank/DDBJ databases">
        <title>The genomes of Aspergillus section Nigri reveals drivers in fungal speciation.</title>
        <authorList>
            <consortium name="DOE Joint Genome Institute"/>
            <person name="Vesth T.C."/>
            <person name="Nybo J."/>
            <person name="Theobald S."/>
            <person name="Brandl J."/>
            <person name="Frisvad J.C."/>
            <person name="Nielsen K.F."/>
            <person name="Lyhne E.K."/>
            <person name="Kogle M.E."/>
            <person name="Kuo A."/>
            <person name="Riley R."/>
            <person name="Clum A."/>
            <person name="Nolan M."/>
            <person name="Lipzen A."/>
            <person name="Salamov A."/>
            <person name="Henrissat B."/>
            <person name="Wiebenga A."/>
            <person name="De Vries R.P."/>
            <person name="Grigoriev I.V."/>
            <person name="Mortensen U.H."/>
            <person name="Andersen M.R."/>
            <person name="Baker S.E."/>
        </authorList>
    </citation>
    <scope>NUCLEOTIDE SEQUENCE [LARGE SCALE GENOMIC DNA]</scope>
    <source>
        <strain evidence="1 2">CBS 115572</strain>
    </source>
</reference>
<evidence type="ECO:0000313" key="2">
    <source>
        <dbReference type="Proteomes" id="UP000246702"/>
    </source>
</evidence>
<dbReference type="Proteomes" id="UP000246702">
    <property type="component" value="Unassembled WGS sequence"/>
</dbReference>
<organism evidence="1 2">
    <name type="scientific">Aspergillus sclerotioniger CBS 115572</name>
    <dbReference type="NCBI Taxonomy" id="1450535"/>
    <lineage>
        <taxon>Eukaryota</taxon>
        <taxon>Fungi</taxon>
        <taxon>Dikarya</taxon>
        <taxon>Ascomycota</taxon>
        <taxon>Pezizomycotina</taxon>
        <taxon>Eurotiomycetes</taxon>
        <taxon>Eurotiomycetidae</taxon>
        <taxon>Eurotiales</taxon>
        <taxon>Aspergillaceae</taxon>
        <taxon>Aspergillus</taxon>
        <taxon>Aspergillus subgen. Circumdati</taxon>
    </lineage>
</organism>
<accession>A0A317X4G0</accession>
<comment type="caution">
    <text evidence="1">The sequence shown here is derived from an EMBL/GenBank/DDBJ whole genome shotgun (WGS) entry which is preliminary data.</text>
</comment>
<dbReference type="GeneID" id="37109327"/>
<dbReference type="AlphaFoldDB" id="A0A317X4G0"/>
<evidence type="ECO:0000313" key="1">
    <source>
        <dbReference type="EMBL" id="PWY93235.1"/>
    </source>
</evidence>
<gene>
    <name evidence="1" type="ORF">BO94DRAFT_363830</name>
</gene>
<proteinExistence type="predicted"/>
<protein>
    <submittedName>
        <fullName evidence="1">Uncharacterized protein</fullName>
    </submittedName>
</protein>
<dbReference type="EMBL" id="MSFK01000007">
    <property type="protein sequence ID" value="PWY93235.1"/>
    <property type="molecule type" value="Genomic_DNA"/>
</dbReference>
<sequence>MAGLLQRHGRIRSRCPVSPRPSDVTLIPVTPATGVQYGGSSWSWWYCTDTESVCFPFFYYFFFYFCLSSAPSSSHSLSPLSSRNRPLSTITFSCLPLSLSLLPLSLSLSPPPQLL</sequence>
<keyword evidence="2" id="KW-1185">Reference proteome</keyword>